<evidence type="ECO:0000256" key="5">
    <source>
        <dbReference type="ARBA" id="ARBA00022679"/>
    </source>
</evidence>
<evidence type="ECO:0000256" key="3">
    <source>
        <dbReference type="ARBA" id="ARBA00011886"/>
    </source>
</evidence>
<comment type="similarity">
    <text evidence="2">Belongs to the PNP/MTAP phosphorylase family.</text>
</comment>
<dbReference type="SUPFAM" id="SSF53167">
    <property type="entry name" value="Purine and uridine phosphorylases"/>
    <property type="match status" value="2"/>
</dbReference>
<dbReference type="EMBL" id="MLAK01000502">
    <property type="protein sequence ID" value="OHT13651.1"/>
    <property type="molecule type" value="Genomic_DNA"/>
</dbReference>
<dbReference type="GO" id="GO:0004731">
    <property type="term" value="F:purine-nucleoside phosphorylase activity"/>
    <property type="evidence" value="ECO:0007669"/>
    <property type="project" value="UniProtKB-EC"/>
</dbReference>
<organism evidence="8 9">
    <name type="scientific">Tritrichomonas foetus</name>
    <dbReference type="NCBI Taxonomy" id="1144522"/>
    <lineage>
        <taxon>Eukaryota</taxon>
        <taxon>Metamonada</taxon>
        <taxon>Parabasalia</taxon>
        <taxon>Tritrichomonadida</taxon>
        <taxon>Tritrichomonadidae</taxon>
        <taxon>Tritrichomonas</taxon>
    </lineage>
</organism>
<dbReference type="UniPathway" id="UPA00606"/>
<dbReference type="Gene3D" id="3.40.50.1580">
    <property type="entry name" value="Nucleoside phosphorylase domain"/>
    <property type="match status" value="2"/>
</dbReference>
<keyword evidence="9" id="KW-1185">Reference proteome</keyword>
<protein>
    <recommendedName>
        <fullName evidence="3">purine-nucleoside phosphorylase</fullName>
        <ecNumber evidence="3">2.4.2.1</ecNumber>
    </recommendedName>
    <alternativeName>
        <fullName evidence="6">Inosine-guanosine phosphorylase</fullName>
    </alternativeName>
</protein>
<dbReference type="GeneID" id="94833551"/>
<keyword evidence="5" id="KW-0808">Transferase</keyword>
<evidence type="ECO:0000256" key="2">
    <source>
        <dbReference type="ARBA" id="ARBA00006751"/>
    </source>
</evidence>
<dbReference type="VEuPathDB" id="TrichDB:TRFO_16216"/>
<dbReference type="OrthoDB" id="309285at2759"/>
<evidence type="ECO:0000313" key="8">
    <source>
        <dbReference type="EMBL" id="OHT13651.1"/>
    </source>
</evidence>
<comment type="caution">
    <text evidence="8">The sequence shown here is derived from an EMBL/GenBank/DDBJ whole genome shotgun (WGS) entry which is preliminary data.</text>
</comment>
<dbReference type="InterPro" id="IPR011268">
    <property type="entry name" value="Purine_phosphorylase"/>
</dbReference>
<evidence type="ECO:0000256" key="6">
    <source>
        <dbReference type="ARBA" id="ARBA00031036"/>
    </source>
</evidence>
<dbReference type="Proteomes" id="UP000179807">
    <property type="component" value="Unassembled WGS sequence"/>
</dbReference>
<dbReference type="EC" id="2.4.2.1" evidence="3"/>
<dbReference type="GO" id="GO:0005737">
    <property type="term" value="C:cytoplasm"/>
    <property type="evidence" value="ECO:0007669"/>
    <property type="project" value="TreeGrafter"/>
</dbReference>
<dbReference type="GO" id="GO:0009116">
    <property type="term" value="P:nucleoside metabolic process"/>
    <property type="evidence" value="ECO:0007669"/>
    <property type="project" value="InterPro"/>
</dbReference>
<dbReference type="PANTHER" id="PTHR11904:SF9">
    <property type="entry name" value="PURINE NUCLEOSIDE PHOSPHORYLASE-RELATED"/>
    <property type="match status" value="1"/>
</dbReference>
<dbReference type="PANTHER" id="PTHR11904">
    <property type="entry name" value="METHYLTHIOADENOSINE/PURINE NUCLEOSIDE PHOSPHORYLASE"/>
    <property type="match status" value="1"/>
</dbReference>
<proteinExistence type="inferred from homology"/>
<evidence type="ECO:0000313" key="9">
    <source>
        <dbReference type="Proteomes" id="UP000179807"/>
    </source>
</evidence>
<dbReference type="RefSeq" id="XP_068366787.1">
    <property type="nucleotide sequence ID" value="XM_068498847.1"/>
</dbReference>
<reference evidence="8" key="1">
    <citation type="submission" date="2016-10" db="EMBL/GenBank/DDBJ databases">
        <authorList>
            <person name="Benchimol M."/>
            <person name="Almeida L.G."/>
            <person name="Vasconcelos A.T."/>
            <person name="Perreira-Neves A."/>
            <person name="Rosa I.A."/>
            <person name="Tasca T."/>
            <person name="Bogo M.R."/>
            <person name="de Souza W."/>
        </authorList>
    </citation>
    <scope>NUCLEOTIDE SEQUENCE [LARGE SCALE GENOMIC DNA]</scope>
    <source>
        <strain evidence="8">K</strain>
    </source>
</reference>
<feature type="domain" description="Nucleoside phosphorylase" evidence="7">
    <location>
        <begin position="27"/>
        <end position="273"/>
    </location>
</feature>
<dbReference type="AlphaFoldDB" id="A0A1J4KQW7"/>
<comment type="pathway">
    <text evidence="1">Purine metabolism; purine nucleoside salvage.</text>
</comment>
<accession>A0A1J4KQW7</accession>
<sequence length="788" mass="88600">MKSFDYCQRLLKAHDYVMSKISGNPDIGIVLGTCLGSFDQELENPIIIPYEDIPQMLKPTVDGHRGCLIYGKIGDRNILCLSGRSHQYEGYFPHEVQFAVRLIALCGVKLMILTNCAGTSDPDIYPGDIAPIEDVINFTQRGYTEEPLLHTIDYDHLIPINLFDKDYCEFFCETAKELNMNSHKCTYVYNFGPAFETHAEVKGEHFLGATNYGMSTVPEIIALKELNVPVLGLSFVSNKAAGIGGIVLDAQDITDCAFNAQPKNRNLISNFIKKVPLKEKTVKNIKLQGDDFNISLPQPKEFINVKGNEIFKNLNPQVFIIPSCCHSIEYDSIVLSVILNELPNFPLYKINDSALLNFGTIRNCKLVVCSISGLNDLCGLNEYQLWYLISLLKDIGVSTYIQTFTCANLTSKKNSISVIKDAIPLFERPIIPPRVNNQFVNHELENGSIVASYHGPEFPTKAEILALKKLKATDLTLGTIKGLFIASGLELNVVGISDESYNYDDLEKIPLNDILQRSRKNSHEINELIQQNINKYSQVSHQGVNNPEFILNNKIKSLTWNQIPSSVQNQQENPKIVNLIKENLPHGIKYAFLFEKNEIESLSILSPQFLSFQQLKLSLEEDECFIGTYQTNTNKILLTFASRVIVRALASMNIPIIGISKVLITNPQYQNEKYISISDHFNESGIFPLVGKNNFGERFPDVSYLYTDVPGLKKAVSFYTPHLSLITKAYSEAIHLIGIDVASKFGPLESLIYRHSCGKVFYHIGVCVQSDQEKLHFPKEIIDQILNQ</sequence>
<gene>
    <name evidence="8" type="ORF">TRFO_16216</name>
</gene>
<keyword evidence="4" id="KW-0328">Glycosyltransferase</keyword>
<evidence type="ECO:0000256" key="1">
    <source>
        <dbReference type="ARBA" id="ARBA00005058"/>
    </source>
</evidence>
<dbReference type="CDD" id="cd09009">
    <property type="entry name" value="PNP-EcPNPII_like"/>
    <property type="match status" value="1"/>
</dbReference>
<evidence type="ECO:0000259" key="7">
    <source>
        <dbReference type="Pfam" id="PF01048"/>
    </source>
</evidence>
<dbReference type="Pfam" id="PF01048">
    <property type="entry name" value="PNP_UDP_1"/>
    <property type="match status" value="1"/>
</dbReference>
<dbReference type="InterPro" id="IPR000845">
    <property type="entry name" value="Nucleoside_phosphorylase_d"/>
</dbReference>
<evidence type="ECO:0000256" key="4">
    <source>
        <dbReference type="ARBA" id="ARBA00022676"/>
    </source>
</evidence>
<name>A0A1J4KQW7_9EUKA</name>
<dbReference type="InterPro" id="IPR035994">
    <property type="entry name" value="Nucleoside_phosphorylase_sf"/>
</dbReference>